<dbReference type="InterPro" id="IPR020472">
    <property type="entry name" value="WD40_PAC1"/>
</dbReference>
<dbReference type="PROSITE" id="PS50294">
    <property type="entry name" value="WD_REPEATS_REGION"/>
    <property type="match status" value="1"/>
</dbReference>
<evidence type="ECO:0000313" key="4">
    <source>
        <dbReference type="EMBL" id="KAG9488136.1"/>
    </source>
</evidence>
<evidence type="ECO:0000256" key="1">
    <source>
        <dbReference type="ARBA" id="ARBA00022574"/>
    </source>
</evidence>
<dbReference type="SMART" id="SM00320">
    <property type="entry name" value="WD40"/>
    <property type="match status" value="6"/>
</dbReference>
<dbReference type="PANTHER" id="PTHR22805:SF2">
    <property type="entry name" value="WD REPEAT-CONTAINING PROTEIN 41"/>
    <property type="match status" value="1"/>
</dbReference>
<dbReference type="PROSITE" id="PS00678">
    <property type="entry name" value="WD_REPEATS_1"/>
    <property type="match status" value="2"/>
</dbReference>
<dbReference type="InterPro" id="IPR015943">
    <property type="entry name" value="WD40/YVTN_repeat-like_dom_sf"/>
</dbReference>
<keyword evidence="1 3" id="KW-0853">WD repeat</keyword>
<feature type="repeat" description="WD" evidence="3">
    <location>
        <begin position="64"/>
        <end position="112"/>
    </location>
</feature>
<organism evidence="4 5">
    <name type="scientific">Eleutherodactylus coqui</name>
    <name type="common">Puerto Rican coqui</name>
    <dbReference type="NCBI Taxonomy" id="57060"/>
    <lineage>
        <taxon>Eukaryota</taxon>
        <taxon>Metazoa</taxon>
        <taxon>Chordata</taxon>
        <taxon>Craniata</taxon>
        <taxon>Vertebrata</taxon>
        <taxon>Euteleostomi</taxon>
        <taxon>Amphibia</taxon>
        <taxon>Batrachia</taxon>
        <taxon>Anura</taxon>
        <taxon>Neobatrachia</taxon>
        <taxon>Hyloidea</taxon>
        <taxon>Eleutherodactylidae</taxon>
        <taxon>Eleutherodactylinae</taxon>
        <taxon>Eleutherodactylus</taxon>
        <taxon>Eleutherodactylus</taxon>
    </lineage>
</organism>
<dbReference type="Gene3D" id="2.130.10.10">
    <property type="entry name" value="YVTN repeat-like/Quinoprotein amine dehydrogenase"/>
    <property type="match status" value="2"/>
</dbReference>
<sequence length="444" mass="49070">MKTAVLNIGEEQTLNPYTELTALKAHNDIVRFLVQVDDNRFASACDDGTIIVWDVQTGEVVFELQGHTQKITAILVFPSNETHSERADLILTASSDRTVIAWDCESGQEVHKASDFLSTVKNLTVLQGLDVWLSGGGELRVWSRHFKVLGETGCFSDGGIAALVELPKNCVAAAVGKDLRIFKLGADAAGSDRWDISEVKCLSAHQDIIRTLANVNELTFVSGSHAGELIVWDALDWSVQAFETNLSRATSPQDVPPENKLIPLQEEISIQCIASDGECVFVAVCRSIYVYNLQTKRVIAYQKNAHDSDIQHMATLPNRQLVSCSEDGSVRIWELRSKPQFQAESVPAGFFSMWGFGKSGKQSNHAVKRAVDTGIVASLELIGDLIGHSSSVQMFLYFQDHGLVTCSADQLIILWKEGKRESRLRSLMLFQKLEQNLQAKFSLQ</sequence>
<keyword evidence="5" id="KW-1185">Reference proteome</keyword>
<dbReference type="PROSITE" id="PS50082">
    <property type="entry name" value="WD_REPEATS_2"/>
    <property type="match status" value="3"/>
</dbReference>
<dbReference type="OrthoDB" id="273067at2759"/>
<evidence type="ECO:0000256" key="2">
    <source>
        <dbReference type="ARBA" id="ARBA00022737"/>
    </source>
</evidence>
<proteinExistence type="predicted"/>
<evidence type="ECO:0008006" key="6">
    <source>
        <dbReference type="Google" id="ProtNLM"/>
    </source>
</evidence>
<dbReference type="PANTHER" id="PTHR22805">
    <property type="entry name" value="WDR41-RELATED"/>
    <property type="match status" value="1"/>
</dbReference>
<dbReference type="InterPro" id="IPR019775">
    <property type="entry name" value="WD40_repeat_CS"/>
</dbReference>
<evidence type="ECO:0000313" key="5">
    <source>
        <dbReference type="Proteomes" id="UP000770717"/>
    </source>
</evidence>
<dbReference type="InterPro" id="IPR001680">
    <property type="entry name" value="WD40_rpt"/>
</dbReference>
<dbReference type="Proteomes" id="UP000770717">
    <property type="component" value="Unassembled WGS sequence"/>
</dbReference>
<dbReference type="InterPro" id="IPR036322">
    <property type="entry name" value="WD40_repeat_dom_sf"/>
</dbReference>
<dbReference type="SUPFAM" id="SSF50978">
    <property type="entry name" value="WD40 repeat-like"/>
    <property type="match status" value="1"/>
</dbReference>
<dbReference type="GO" id="GO:0010506">
    <property type="term" value="P:regulation of autophagy"/>
    <property type="evidence" value="ECO:0007669"/>
    <property type="project" value="InterPro"/>
</dbReference>
<name>A0A8J6KDE1_ELECQ</name>
<keyword evidence="2" id="KW-0677">Repeat</keyword>
<reference evidence="4" key="1">
    <citation type="thesis" date="2020" institute="ProQuest LLC" country="789 East Eisenhower Parkway, Ann Arbor, MI, USA">
        <title>Comparative Genomics and Chromosome Evolution.</title>
        <authorList>
            <person name="Mudd A.B."/>
        </authorList>
    </citation>
    <scope>NUCLEOTIDE SEQUENCE</scope>
    <source>
        <strain evidence="4">HN-11 Male</strain>
        <tissue evidence="4">Kidney and liver</tissue>
    </source>
</reference>
<comment type="caution">
    <text evidence="4">The sequence shown here is derived from an EMBL/GenBank/DDBJ whole genome shotgun (WGS) entry which is preliminary data.</text>
</comment>
<dbReference type="AlphaFoldDB" id="A0A8J6KDE1"/>
<accession>A0A8J6KDE1</accession>
<evidence type="ECO:0000256" key="3">
    <source>
        <dbReference type="PROSITE-ProRule" id="PRU00221"/>
    </source>
</evidence>
<dbReference type="GO" id="GO:0005765">
    <property type="term" value="C:lysosomal membrane"/>
    <property type="evidence" value="ECO:0007669"/>
    <property type="project" value="TreeGrafter"/>
</dbReference>
<gene>
    <name evidence="4" type="ORF">GDO78_007761</name>
</gene>
<dbReference type="Pfam" id="PF25178">
    <property type="entry name" value="Beta-prop_WDR41"/>
    <property type="match status" value="1"/>
</dbReference>
<protein>
    <recommendedName>
        <fullName evidence="6">WD repeat domain 41</fullName>
    </recommendedName>
</protein>
<feature type="repeat" description="WD" evidence="3">
    <location>
        <begin position="303"/>
        <end position="343"/>
    </location>
</feature>
<feature type="repeat" description="WD" evidence="3">
    <location>
        <begin position="23"/>
        <end position="63"/>
    </location>
</feature>
<dbReference type="PRINTS" id="PR00320">
    <property type="entry name" value="GPROTEINBRPT"/>
</dbReference>
<dbReference type="InterPro" id="IPR040102">
    <property type="entry name" value="WDR41"/>
</dbReference>
<dbReference type="EMBL" id="WNTK01000003">
    <property type="protein sequence ID" value="KAG9488136.1"/>
    <property type="molecule type" value="Genomic_DNA"/>
</dbReference>